<protein>
    <submittedName>
        <fullName evidence="7">S8 family serine peptidase</fullName>
    </submittedName>
</protein>
<keyword evidence="3" id="KW-0378">Hydrolase</keyword>
<dbReference type="Pfam" id="PF00082">
    <property type="entry name" value="Peptidase_S8"/>
    <property type="match status" value="1"/>
</dbReference>
<dbReference type="GO" id="GO:0006508">
    <property type="term" value="P:proteolysis"/>
    <property type="evidence" value="ECO:0007669"/>
    <property type="project" value="UniProtKB-KW"/>
</dbReference>
<evidence type="ECO:0000313" key="8">
    <source>
        <dbReference type="Proteomes" id="UP000680045"/>
    </source>
</evidence>
<comment type="similarity">
    <text evidence="1 5">Belongs to the peptidase S8 family.</text>
</comment>
<evidence type="ECO:0000256" key="1">
    <source>
        <dbReference type="ARBA" id="ARBA00011073"/>
    </source>
</evidence>
<dbReference type="Proteomes" id="UP000680045">
    <property type="component" value="Unassembled WGS sequence"/>
</dbReference>
<reference evidence="7" key="1">
    <citation type="submission" date="2021-04" db="EMBL/GenBank/DDBJ databases">
        <title>Whole genome sequencing of Enterococci isolates from hospitalized patients.</title>
        <authorList>
            <person name="Ogoti B.M."/>
            <person name="Onyambu F.G."/>
        </authorList>
    </citation>
    <scope>NUCLEOTIDE SEQUENCE</scope>
    <source>
        <strain evidence="7">242</strain>
    </source>
</reference>
<dbReference type="AlphaFoldDB" id="A0A941FLN7"/>
<evidence type="ECO:0000313" key="7">
    <source>
        <dbReference type="EMBL" id="MBR8645049.1"/>
    </source>
</evidence>
<evidence type="ECO:0000256" key="5">
    <source>
        <dbReference type="PROSITE-ProRule" id="PRU01240"/>
    </source>
</evidence>
<dbReference type="InterPro" id="IPR000209">
    <property type="entry name" value="Peptidase_S8/S53_dom"/>
</dbReference>
<dbReference type="PROSITE" id="PS51892">
    <property type="entry name" value="SUBTILASE"/>
    <property type="match status" value="1"/>
</dbReference>
<comment type="caution">
    <text evidence="5">Lacks conserved residue(s) required for the propagation of feature annotation.</text>
</comment>
<keyword evidence="2" id="KW-0645">Protease</keyword>
<dbReference type="EMBL" id="JAGTPW010000024">
    <property type="protein sequence ID" value="MBR8645049.1"/>
    <property type="molecule type" value="Genomic_DNA"/>
</dbReference>
<dbReference type="InterPro" id="IPR050131">
    <property type="entry name" value="Peptidase_S8_subtilisin-like"/>
</dbReference>
<evidence type="ECO:0000259" key="6">
    <source>
        <dbReference type="Pfam" id="PF00082"/>
    </source>
</evidence>
<dbReference type="InterPro" id="IPR023828">
    <property type="entry name" value="Peptidase_S8_Ser-AS"/>
</dbReference>
<name>A0A941FLN7_9BACI</name>
<dbReference type="SUPFAM" id="SSF52743">
    <property type="entry name" value="Subtilisin-like"/>
    <property type="match status" value="1"/>
</dbReference>
<comment type="caution">
    <text evidence="7">The sequence shown here is derived from an EMBL/GenBank/DDBJ whole genome shotgun (WGS) entry which is preliminary data.</text>
</comment>
<evidence type="ECO:0000256" key="3">
    <source>
        <dbReference type="ARBA" id="ARBA00022801"/>
    </source>
</evidence>
<evidence type="ECO:0000256" key="4">
    <source>
        <dbReference type="ARBA" id="ARBA00022825"/>
    </source>
</evidence>
<gene>
    <name evidence="7" type="ORF">KEH51_14620</name>
</gene>
<feature type="domain" description="Peptidase S8/S53" evidence="6">
    <location>
        <begin position="5"/>
        <end position="111"/>
    </location>
</feature>
<organism evidence="7 8">
    <name type="scientific">Peribacillus frigoritolerans</name>
    <dbReference type="NCBI Taxonomy" id="450367"/>
    <lineage>
        <taxon>Bacteria</taxon>
        <taxon>Bacillati</taxon>
        <taxon>Bacillota</taxon>
        <taxon>Bacilli</taxon>
        <taxon>Bacillales</taxon>
        <taxon>Bacillaceae</taxon>
        <taxon>Peribacillus</taxon>
    </lineage>
</organism>
<dbReference type="PROSITE" id="PS00138">
    <property type="entry name" value="SUBTILASE_SER"/>
    <property type="match status" value="1"/>
</dbReference>
<dbReference type="PANTHER" id="PTHR43806">
    <property type="entry name" value="PEPTIDASE S8"/>
    <property type="match status" value="1"/>
</dbReference>
<dbReference type="PANTHER" id="PTHR43806:SF11">
    <property type="entry name" value="CEREVISIN-RELATED"/>
    <property type="match status" value="1"/>
</dbReference>
<keyword evidence="4" id="KW-0720">Serine protease</keyword>
<dbReference type="InterPro" id="IPR036852">
    <property type="entry name" value="Peptidase_S8/S53_dom_sf"/>
</dbReference>
<dbReference type="GO" id="GO:0004252">
    <property type="term" value="F:serine-type endopeptidase activity"/>
    <property type="evidence" value="ECO:0007669"/>
    <property type="project" value="InterPro"/>
</dbReference>
<accession>A0A941FLN7</accession>
<sequence>MGKNVQRVYPAAFSHVISVAATNSSDKRPSYSNYHSTVDIAAPGDDILSTLPNGKYGWMSGTSMATPMVAGVAALIWSHEPKLNKTEVEYRLYDSAVDLGTKGKDIYYGNGRVNAKKHWK</sequence>
<dbReference type="Gene3D" id="3.40.50.200">
    <property type="entry name" value="Peptidase S8/S53 domain"/>
    <property type="match status" value="1"/>
</dbReference>
<evidence type="ECO:0000256" key="2">
    <source>
        <dbReference type="ARBA" id="ARBA00022670"/>
    </source>
</evidence>
<proteinExistence type="inferred from homology"/>